<sequence length="414" mass="44783">METLDSVNRRKREALEDGADLPESSPRAPLVAWKHDQRIRNAILQATEDEFVDPPIPTQQPRPISSKLSHSSTTISNPIRPRKRICRNHRSLPLCLRNVPSSSSASHSLVGSSSILSSDAASVGDISGSASAKTQLDLLLEQFRLQASPMKSPTEERSQSEGRPKSHGKENKMNSVRGKSKEKGRGQQQKGLEDEKAKKGDKPLQKHAELSPSLKMRGNSSSSILSHNSSATDISFTCALTHNTSFDRRMSHSSSISSIRSPLSPVKHGAAPRIGLGSQSKPSSKIPPPRVPTLKTFKTPFLEPRQGVRSSPRRMESARTVIPHTPACDGAPSASSTRTTVSGPSSRATPTRPISSGPQTRSAKKLASHPSGFTNFDVGEDEPEGDRSFDSFDGIFNEGGPEVEMLLRQVDGTQ</sequence>
<dbReference type="AlphaFoldDB" id="A0A0D0VY39"/>
<feature type="compositionally biased region" description="Basic and acidic residues" evidence="1">
    <location>
        <begin position="179"/>
        <end position="209"/>
    </location>
</feature>
<protein>
    <submittedName>
        <fullName evidence="2">Uncharacterized protein</fullName>
    </submittedName>
</protein>
<accession>A0A0D0VY39</accession>
<feature type="region of interest" description="Disordered" evidence="1">
    <location>
        <begin position="323"/>
        <end position="403"/>
    </location>
</feature>
<gene>
    <name evidence="2" type="ORF">I312_00211</name>
</gene>
<feature type="compositionally biased region" description="Basic and acidic residues" evidence="1">
    <location>
        <begin position="153"/>
        <end position="172"/>
    </location>
</feature>
<proteinExistence type="predicted"/>
<feature type="compositionally biased region" description="Polar residues" evidence="1">
    <location>
        <begin position="333"/>
        <end position="361"/>
    </location>
</feature>
<dbReference type="HOGENOM" id="CLU_665665_0_0_1"/>
<name>A0A0D0VY39_CRYGA</name>
<feature type="region of interest" description="Disordered" evidence="1">
    <location>
        <begin position="1"/>
        <end position="29"/>
    </location>
</feature>
<feature type="compositionally biased region" description="Low complexity" evidence="1">
    <location>
        <begin position="64"/>
        <end position="76"/>
    </location>
</feature>
<feature type="compositionally biased region" description="Low complexity" evidence="1">
    <location>
        <begin position="252"/>
        <end position="264"/>
    </location>
</feature>
<dbReference type="OrthoDB" id="2564740at2759"/>
<organism evidence="2">
    <name type="scientific">Cryptococcus bacillisporus CA1280</name>
    <dbReference type="NCBI Taxonomy" id="1296109"/>
    <lineage>
        <taxon>Eukaryota</taxon>
        <taxon>Fungi</taxon>
        <taxon>Dikarya</taxon>
        <taxon>Basidiomycota</taxon>
        <taxon>Agaricomycotina</taxon>
        <taxon>Tremellomycetes</taxon>
        <taxon>Tremellales</taxon>
        <taxon>Cryptococcaceae</taxon>
        <taxon>Cryptococcus</taxon>
        <taxon>Cryptococcus gattii species complex</taxon>
    </lineage>
</organism>
<evidence type="ECO:0000313" key="2">
    <source>
        <dbReference type="EMBL" id="KIR50280.1"/>
    </source>
</evidence>
<reference evidence="2" key="1">
    <citation type="submission" date="2015-01" db="EMBL/GenBank/DDBJ databases">
        <title>The Genome Sequence of Cryptococcus gattii CA1280.</title>
        <authorList>
            <consortium name="The Broad Institute Genomics Platform"/>
            <person name="Cuomo C."/>
            <person name="Litvintseva A."/>
            <person name="Chen Y."/>
            <person name="Heitman J."/>
            <person name="Sun S."/>
            <person name="Springer D."/>
            <person name="Dromer F."/>
            <person name="Young S."/>
            <person name="Zeng Q."/>
            <person name="Gargeya S."/>
            <person name="Abouelleil A."/>
            <person name="Alvarado L."/>
            <person name="Chapman S.B."/>
            <person name="Gainer-Dewar J."/>
            <person name="Goldberg J."/>
            <person name="Griggs A."/>
            <person name="Gujja S."/>
            <person name="Hansen M."/>
            <person name="Howarth C."/>
            <person name="Imamovic A."/>
            <person name="Larimer J."/>
            <person name="Murphy C."/>
            <person name="Naylor J."/>
            <person name="Pearson M."/>
            <person name="Priest M."/>
            <person name="Roberts A."/>
            <person name="Saif S."/>
            <person name="Shea T."/>
            <person name="Sykes S."/>
            <person name="Wortman J."/>
            <person name="Nusbaum C."/>
            <person name="Birren B."/>
        </authorList>
    </citation>
    <scope>NUCLEOTIDE SEQUENCE [LARGE SCALE GENOMIC DNA]</scope>
    <source>
        <strain evidence="2">CA1280</strain>
    </source>
</reference>
<feature type="region of interest" description="Disordered" evidence="1">
    <location>
        <begin position="147"/>
        <end position="226"/>
    </location>
</feature>
<evidence type="ECO:0000256" key="1">
    <source>
        <dbReference type="SAM" id="MobiDB-lite"/>
    </source>
</evidence>
<feature type="region of interest" description="Disordered" evidence="1">
    <location>
        <begin position="50"/>
        <end position="78"/>
    </location>
</feature>
<feature type="region of interest" description="Disordered" evidence="1">
    <location>
        <begin position="251"/>
        <end position="296"/>
    </location>
</feature>
<dbReference type="EMBL" id="KN847973">
    <property type="protein sequence ID" value="KIR50280.1"/>
    <property type="molecule type" value="Genomic_DNA"/>
</dbReference>